<evidence type="ECO:0000313" key="1">
    <source>
        <dbReference type="EMBL" id="ABQ75921.1"/>
    </source>
</evidence>
<dbReference type="EMBL" id="EF583990">
    <property type="protein sequence ID" value="ABQ75921.1"/>
    <property type="molecule type" value="Genomic_DNA"/>
</dbReference>
<dbReference type="AlphaFoldDB" id="A5YSG4"/>
<reference evidence="1" key="1">
    <citation type="journal article" date="2007" name="ISME J.">
        <title>Genomic plasticity in prokaryotes: the case of the square haloarchaeon.</title>
        <authorList>
            <person name="Cuadros-Orellana S."/>
            <person name="Martin-Cuadrado A.B."/>
            <person name="Legault B."/>
            <person name="D'Auria G."/>
            <person name="Zhaxybayeva O."/>
            <person name="Papke R.T."/>
            <person name="Rodriguez-Valera F."/>
        </authorList>
    </citation>
    <scope>NUCLEOTIDE SEQUENCE</scope>
</reference>
<protein>
    <submittedName>
        <fullName evidence="1">Uncharacterized protein</fullName>
    </submittedName>
</protein>
<name>A5YSG4_9EURY</name>
<accession>A5YSG4</accession>
<organism evidence="1">
    <name type="scientific">uncultured haloarchaeon</name>
    <dbReference type="NCBI Taxonomy" id="160804"/>
    <lineage>
        <taxon>Archaea</taxon>
        <taxon>Methanobacteriati</taxon>
        <taxon>Methanobacteriota</taxon>
        <taxon>Stenosarchaea group</taxon>
        <taxon>Halobacteria</taxon>
        <taxon>Halobacteriales</taxon>
        <taxon>Halobacteriaceae</taxon>
        <taxon>environmental samples</taxon>
    </lineage>
</organism>
<sequence length="119" mass="13320">MHTTEAESLKQPLEITTAEKSGMMIDTRRAESLFIPFDVMATIDGGGHRQGINGTTVYMSKNIISAESRELDIGLSILRQKIAGECPSCGDTVESFNDHYKTSRMCREEETNDRFTVRN</sequence>
<proteinExistence type="predicted"/>